<evidence type="ECO:0000313" key="1">
    <source>
        <dbReference type="EMBL" id="MPM56444.1"/>
    </source>
</evidence>
<dbReference type="EMBL" id="VSSQ01015760">
    <property type="protein sequence ID" value="MPM56444.1"/>
    <property type="molecule type" value="Genomic_DNA"/>
</dbReference>
<reference evidence="1" key="1">
    <citation type="submission" date="2019-08" db="EMBL/GenBank/DDBJ databases">
        <authorList>
            <person name="Kucharzyk K."/>
            <person name="Murdoch R.W."/>
            <person name="Higgins S."/>
            <person name="Loffler F."/>
        </authorList>
    </citation>
    <scope>NUCLEOTIDE SEQUENCE</scope>
</reference>
<organism evidence="1">
    <name type="scientific">bioreactor metagenome</name>
    <dbReference type="NCBI Taxonomy" id="1076179"/>
    <lineage>
        <taxon>unclassified sequences</taxon>
        <taxon>metagenomes</taxon>
        <taxon>ecological metagenomes</taxon>
    </lineage>
</organism>
<accession>A0A645B3Y8</accession>
<name>A0A645B3Y8_9ZZZZ</name>
<dbReference type="AlphaFoldDB" id="A0A645B3Y8"/>
<protein>
    <submittedName>
        <fullName evidence="1">Uncharacterized protein</fullName>
    </submittedName>
</protein>
<gene>
    <name evidence="1" type="ORF">SDC9_103248</name>
</gene>
<proteinExistence type="predicted"/>
<comment type="caution">
    <text evidence="1">The sequence shown here is derived from an EMBL/GenBank/DDBJ whole genome shotgun (WGS) entry which is preliminary data.</text>
</comment>
<sequence length="131" mass="14742">MVMLSVNHSVKTQGESVIITDDVRERAKLLTLWFFANAEKMLAGVTDDIGNAREIETKLKRIFEIVRDRDRGDGVLTSVISRYSTGTGTTSADRGKLLAELMERQWIKLENGRFRVLFPPPGMAESKTRKG</sequence>